<dbReference type="EMBL" id="QOQW01000020">
    <property type="protein sequence ID" value="RCK78658.1"/>
    <property type="molecule type" value="Genomic_DNA"/>
</dbReference>
<protein>
    <recommendedName>
        <fullName evidence="4">DUF327 domain-containing protein</fullName>
    </recommendedName>
</protein>
<evidence type="ECO:0000313" key="2">
    <source>
        <dbReference type="EMBL" id="RCK78658.1"/>
    </source>
</evidence>
<dbReference type="Proteomes" id="UP000252355">
    <property type="component" value="Unassembled WGS sequence"/>
</dbReference>
<dbReference type="InterPro" id="IPR024042">
    <property type="entry name" value="TM1646-like_dom_sf"/>
</dbReference>
<proteinExistence type="predicted"/>
<dbReference type="Gene3D" id="1.20.120.490">
    <property type="entry name" value="Hypothetical protein TM1646-like domain"/>
    <property type="match status" value="1"/>
</dbReference>
<reference evidence="2 3" key="1">
    <citation type="submission" date="2018-05" db="EMBL/GenBank/DDBJ databases">
        <title>A metagenomic window into the 2 km-deep terrestrial subsurface aquifer revealed taxonomically and functionally diverse microbial community comprising novel uncultured bacterial lineages.</title>
        <authorList>
            <person name="Kadnikov V.V."/>
            <person name="Mardanov A.V."/>
            <person name="Beletsky A.V."/>
            <person name="Banks D."/>
            <person name="Pimenov N.V."/>
            <person name="Frank Y.A."/>
            <person name="Karnachuk O.V."/>
            <person name="Ravin N.V."/>
        </authorList>
    </citation>
    <scope>NUCLEOTIDE SEQUENCE [LARGE SCALE GENOMIC DNA]</scope>
    <source>
        <strain evidence="2">BY5</strain>
    </source>
</reference>
<feature type="compositionally biased region" description="Basic and acidic residues" evidence="1">
    <location>
        <begin position="1"/>
        <end position="10"/>
    </location>
</feature>
<dbReference type="Pfam" id="PF03885">
    <property type="entry name" value="DUF327"/>
    <property type="match status" value="1"/>
</dbReference>
<name>A0A367ZKP0_9BACT</name>
<feature type="region of interest" description="Disordered" evidence="1">
    <location>
        <begin position="1"/>
        <end position="43"/>
    </location>
</feature>
<evidence type="ECO:0000256" key="1">
    <source>
        <dbReference type="SAM" id="MobiDB-lite"/>
    </source>
</evidence>
<sequence length="163" mass="16961">MSDLKVKGHGPDPGGPGGAGGAGGASGPGAGKPLGSGAAGPSGPAFSASLKEAWRTRLDGELKEILSSIRALGERFFRAPDEASLNAYKNGIKGYLKRIATELFSLREEAGSPKNGQQKVYQLVETVDAEMDSLTRETLQKDKALALLASLDEIRGLVLDLII</sequence>
<feature type="compositionally biased region" description="Gly residues" evidence="1">
    <location>
        <begin position="11"/>
        <end position="40"/>
    </location>
</feature>
<evidence type="ECO:0000313" key="3">
    <source>
        <dbReference type="Proteomes" id="UP000252355"/>
    </source>
</evidence>
<dbReference type="AlphaFoldDB" id="A0A367ZKP0"/>
<dbReference type="SUPFAM" id="SSF158397">
    <property type="entry name" value="TM1646-like"/>
    <property type="match status" value="1"/>
</dbReference>
<accession>A0A367ZKP0</accession>
<organism evidence="2 3">
    <name type="scientific">Candidatus Ozemobacter sibiricus</name>
    <dbReference type="NCBI Taxonomy" id="2268124"/>
    <lineage>
        <taxon>Bacteria</taxon>
        <taxon>Candidatus Ozemobacteria</taxon>
        <taxon>Candidatus Ozemobacterales</taxon>
        <taxon>Candidatus Ozemobacteraceae</taxon>
        <taxon>Candidatus Ozemobacter</taxon>
    </lineage>
</organism>
<gene>
    <name evidence="2" type="ORF">OZSIB_1185</name>
</gene>
<evidence type="ECO:0008006" key="4">
    <source>
        <dbReference type="Google" id="ProtNLM"/>
    </source>
</evidence>
<dbReference type="InterPro" id="IPR005585">
    <property type="entry name" value="DUF327"/>
</dbReference>
<comment type="caution">
    <text evidence="2">The sequence shown here is derived from an EMBL/GenBank/DDBJ whole genome shotgun (WGS) entry which is preliminary data.</text>
</comment>